<feature type="transmembrane region" description="Helical" evidence="5">
    <location>
        <begin position="229"/>
        <end position="250"/>
    </location>
</feature>
<dbReference type="NCBIfam" id="TIGR02138">
    <property type="entry name" value="phosphate_pstC"/>
    <property type="match status" value="1"/>
</dbReference>
<dbReference type="InterPro" id="IPR022182">
    <property type="entry name" value="PstC_N"/>
</dbReference>
<dbReference type="InterPro" id="IPR011864">
    <property type="entry name" value="Phosphate_PstC"/>
</dbReference>
<evidence type="ECO:0000313" key="8">
    <source>
        <dbReference type="EMBL" id="OAN67022.1"/>
    </source>
</evidence>
<name>A0A178N1R4_9PROT</name>
<dbReference type="STRING" id="1437059.A6A05_05580"/>
<feature type="transmembrane region" description="Helical" evidence="5">
    <location>
        <begin position="311"/>
        <end position="333"/>
    </location>
</feature>
<feature type="transmembrane region" description="Helical" evidence="5">
    <location>
        <begin position="270"/>
        <end position="291"/>
    </location>
</feature>
<dbReference type="PROSITE" id="PS50928">
    <property type="entry name" value="ABC_TM1"/>
    <property type="match status" value="1"/>
</dbReference>
<sequence>MTLFILTVVLLALTVLGYRLGRGRALAVVEGHPRQLHSLPSYHGYWVALWCGLPALAVISAWLAFEPALLHALVLAALPAELQALSDERLALVYNEVRNVARHGHPASSAAVAEAARHYASLRQILFISVATGALALAVAGLAHARARITVSLRTRNRVETIIRVFLIAASLVAILTTVGIVLSLLFESIRFFQAVSIWEFLFGTSWSPQMAIRSDQVGSSGAFGAVPLFAGTLLIAGIAMIVAVPLGLLSAVYMSEYAAPKFRAIAKPLLEVLAGIPTVVYGFFAALTVAPFLRDAGSAIGLSVASESALAAGLVMGIMIIPFVSSLADDVITAVPQSLREGSYGLGATKSETITQVVLPAALPGIVGGVLLAASRAIGETMIVVMAAGLAANLTANPLEAVTTVTTQIVTLLVGDQEFDSPKTLAAFALGLVLFTVTLALNVVALSIVNRYREKYD</sequence>
<dbReference type="Pfam" id="PF12501">
    <property type="entry name" value="DUF3708"/>
    <property type="match status" value="1"/>
</dbReference>
<keyword evidence="5" id="KW-0813">Transport</keyword>
<comment type="similarity">
    <text evidence="6">Belongs to the binding-protein-dependent transport system permease family. CysTW subfamily.</text>
</comment>
<dbReference type="EMBL" id="LWQU01000011">
    <property type="protein sequence ID" value="OAN67022.1"/>
    <property type="molecule type" value="Genomic_DNA"/>
</dbReference>
<proteinExistence type="inferred from homology"/>
<organism evidence="8 9">
    <name type="scientific">Magnetospirillum moscoviense</name>
    <dbReference type="NCBI Taxonomy" id="1437059"/>
    <lineage>
        <taxon>Bacteria</taxon>
        <taxon>Pseudomonadati</taxon>
        <taxon>Pseudomonadota</taxon>
        <taxon>Alphaproteobacteria</taxon>
        <taxon>Rhodospirillales</taxon>
        <taxon>Rhodospirillaceae</taxon>
        <taxon>Magnetospirillum</taxon>
    </lineage>
</organism>
<feature type="transmembrane region" description="Helical" evidence="5">
    <location>
        <begin position="354"/>
        <end position="375"/>
    </location>
</feature>
<comment type="function">
    <text evidence="6">Part of the binding-protein-dependent transport system for phosphate; probably responsible for the translocation of the substrate across the membrane.</text>
</comment>
<dbReference type="PANTHER" id="PTHR42727">
    <property type="entry name" value="PHOSPHATE TRANSPORT SYSTEM PERMEASE PROTEIN"/>
    <property type="match status" value="1"/>
</dbReference>
<dbReference type="Pfam" id="PF00528">
    <property type="entry name" value="BPD_transp_1"/>
    <property type="match status" value="1"/>
</dbReference>
<evidence type="ECO:0000256" key="4">
    <source>
        <dbReference type="ARBA" id="ARBA00023136"/>
    </source>
</evidence>
<evidence type="ECO:0000256" key="2">
    <source>
        <dbReference type="ARBA" id="ARBA00022692"/>
    </source>
</evidence>
<evidence type="ECO:0000256" key="1">
    <source>
        <dbReference type="ARBA" id="ARBA00004651"/>
    </source>
</evidence>
<protein>
    <recommendedName>
        <fullName evidence="6">Phosphate transport system permease protein</fullName>
    </recommendedName>
</protein>
<dbReference type="CDD" id="cd06261">
    <property type="entry name" value="TM_PBP2"/>
    <property type="match status" value="1"/>
</dbReference>
<dbReference type="GO" id="GO:0006817">
    <property type="term" value="P:phosphate ion transport"/>
    <property type="evidence" value="ECO:0007669"/>
    <property type="project" value="UniProtKB-KW"/>
</dbReference>
<keyword evidence="4 5" id="KW-0472">Membrane</keyword>
<dbReference type="PANTHER" id="PTHR42727:SF1">
    <property type="entry name" value="PHOSPHATE TRANSPORT SYSTEM PERMEASE"/>
    <property type="match status" value="1"/>
</dbReference>
<feature type="transmembrane region" description="Helical" evidence="5">
    <location>
        <begin position="165"/>
        <end position="187"/>
    </location>
</feature>
<keyword evidence="6" id="KW-0592">Phosphate transport</keyword>
<dbReference type="Proteomes" id="UP000078543">
    <property type="component" value="Unassembled WGS sequence"/>
</dbReference>
<keyword evidence="6" id="KW-0997">Cell inner membrane</keyword>
<gene>
    <name evidence="8" type="ORF">A6A05_05580</name>
</gene>
<dbReference type="OrthoDB" id="9785113at2"/>
<dbReference type="GO" id="GO:0005315">
    <property type="term" value="F:phosphate transmembrane transporter activity"/>
    <property type="evidence" value="ECO:0007669"/>
    <property type="project" value="InterPro"/>
</dbReference>
<keyword evidence="3 5" id="KW-1133">Transmembrane helix</keyword>
<dbReference type="AlphaFoldDB" id="A0A178N1R4"/>
<keyword evidence="2 5" id="KW-0812">Transmembrane</keyword>
<dbReference type="Gene3D" id="1.10.3720.10">
    <property type="entry name" value="MetI-like"/>
    <property type="match status" value="1"/>
</dbReference>
<evidence type="ECO:0000256" key="6">
    <source>
        <dbReference type="RuleBase" id="RU363054"/>
    </source>
</evidence>
<dbReference type="SUPFAM" id="SSF161098">
    <property type="entry name" value="MetI-like"/>
    <property type="match status" value="1"/>
</dbReference>
<evidence type="ECO:0000256" key="5">
    <source>
        <dbReference type="RuleBase" id="RU363032"/>
    </source>
</evidence>
<dbReference type="GO" id="GO:0005886">
    <property type="term" value="C:plasma membrane"/>
    <property type="evidence" value="ECO:0007669"/>
    <property type="project" value="UniProtKB-SubCell"/>
</dbReference>
<accession>A0A178N1R4</accession>
<comment type="caution">
    <text evidence="8">The sequence shown here is derived from an EMBL/GenBank/DDBJ whole genome shotgun (WGS) entry which is preliminary data.</text>
</comment>
<keyword evidence="6" id="KW-1003">Cell membrane</keyword>
<feature type="transmembrane region" description="Helical" evidence="5">
    <location>
        <begin position="43"/>
        <end position="65"/>
    </location>
</feature>
<dbReference type="InterPro" id="IPR035906">
    <property type="entry name" value="MetI-like_sf"/>
</dbReference>
<keyword evidence="9" id="KW-1185">Reference proteome</keyword>
<feature type="transmembrane region" description="Helical" evidence="5">
    <location>
        <begin position="125"/>
        <end position="145"/>
    </location>
</feature>
<evidence type="ECO:0000259" key="7">
    <source>
        <dbReference type="PROSITE" id="PS50928"/>
    </source>
</evidence>
<dbReference type="RefSeq" id="WP_068496451.1">
    <property type="nucleotide sequence ID" value="NZ_LWQU01000011.1"/>
</dbReference>
<evidence type="ECO:0000256" key="3">
    <source>
        <dbReference type="ARBA" id="ARBA00022989"/>
    </source>
</evidence>
<feature type="domain" description="ABC transmembrane type-1" evidence="7">
    <location>
        <begin position="230"/>
        <end position="446"/>
    </location>
</feature>
<evidence type="ECO:0000313" key="9">
    <source>
        <dbReference type="Proteomes" id="UP000078543"/>
    </source>
</evidence>
<comment type="subcellular location">
    <subcellularLocation>
        <location evidence="6">Cell inner membrane</location>
        <topology evidence="6">Multi-pass membrane protein</topology>
    </subcellularLocation>
    <subcellularLocation>
        <location evidence="1 5">Cell membrane</location>
        <topology evidence="1 5">Multi-pass membrane protein</topology>
    </subcellularLocation>
</comment>
<feature type="transmembrane region" description="Helical" evidence="5">
    <location>
        <begin position="426"/>
        <end position="450"/>
    </location>
</feature>
<reference evidence="8 9" key="1">
    <citation type="submission" date="2016-04" db="EMBL/GenBank/DDBJ databases">
        <title>Draft genome sequence of freshwater magnetotactic bacteria Magnetospirillum marisnigri SP-1 and Magnetospirillum moscoviense BB-1.</title>
        <authorList>
            <person name="Koziaeva V."/>
            <person name="Dziuba M.V."/>
            <person name="Ivanov T.M."/>
            <person name="Kuznetsov B."/>
            <person name="Grouzdev D.S."/>
        </authorList>
    </citation>
    <scope>NUCLEOTIDE SEQUENCE [LARGE SCALE GENOMIC DNA]</scope>
    <source>
        <strain evidence="8 9">BB-1</strain>
    </source>
</reference>
<dbReference type="InterPro" id="IPR000515">
    <property type="entry name" value="MetI-like"/>
</dbReference>